<feature type="compositionally biased region" description="Polar residues" evidence="1">
    <location>
        <begin position="161"/>
        <end position="170"/>
    </location>
</feature>
<feature type="region of interest" description="Disordered" evidence="1">
    <location>
        <begin position="161"/>
        <end position="208"/>
    </location>
</feature>
<dbReference type="PANTHER" id="PTHR34222:SF99">
    <property type="entry name" value="PROTEIN, PUTATIVE-RELATED"/>
    <property type="match status" value="1"/>
</dbReference>
<reference evidence="3" key="1">
    <citation type="journal article" date="2022" name="Int. J. Mol. Sci.">
        <title>Draft Genome of Tanacetum Coccineum: Genomic Comparison of Closely Related Tanacetum-Family Plants.</title>
        <authorList>
            <person name="Yamashiro T."/>
            <person name="Shiraishi A."/>
            <person name="Nakayama K."/>
            <person name="Satake H."/>
        </authorList>
    </citation>
    <scope>NUCLEOTIDE SEQUENCE</scope>
</reference>
<evidence type="ECO:0000313" key="4">
    <source>
        <dbReference type="Proteomes" id="UP001151760"/>
    </source>
</evidence>
<keyword evidence="4" id="KW-1185">Reference proteome</keyword>
<gene>
    <name evidence="3" type="ORF">Tco_0704465</name>
</gene>
<dbReference type="EMBL" id="BQNB010010020">
    <property type="protein sequence ID" value="GJS71624.1"/>
    <property type="molecule type" value="Genomic_DNA"/>
</dbReference>
<feature type="domain" description="GAG-pre-integrase" evidence="2">
    <location>
        <begin position="279"/>
        <end position="343"/>
    </location>
</feature>
<evidence type="ECO:0000259" key="2">
    <source>
        <dbReference type="Pfam" id="PF13976"/>
    </source>
</evidence>
<feature type="compositionally biased region" description="Low complexity" evidence="1">
    <location>
        <begin position="171"/>
        <end position="207"/>
    </location>
</feature>
<sequence length="392" mass="44203">MVEGDNPCGSGGVISNMSEAKVWDELKETYDKLNGYETFNLHHQINSLKKNGTSVSDYYHTLNGLWRQFDAITKLPACSCVAQKAFKTHNDLIKLMQFLMGLDDVYQPIRSSLLTRDPIPDVKNAFSIISKEESHRGSSSSPSRNNKAQASVFTEKVHNNNNFKKNLSAKNPNLKWANNGNNNNQRSFSSNNSSTNTTEAPTSTAPSLTGDQIQQLINMLNLKPHSNVHANMAEYTVNLLSVHKLARDSKLFIGFDEFKCYIQDLYMKKTLGTGSQHGGLYFLDFNKPETFIKCNNLVCHSNTLWHNRLGHPCGQVLNALKDRIDIRGNGDSDPCDICHQAKQTREPFPISEHKTTNLGDAVHLDVWGPYKITSREGYKYFLTVMDDYSREL</sequence>
<evidence type="ECO:0000313" key="3">
    <source>
        <dbReference type="EMBL" id="GJS71624.1"/>
    </source>
</evidence>
<name>A0ABQ4Y1Y0_9ASTR</name>
<accession>A0ABQ4Y1Y0</accession>
<comment type="caution">
    <text evidence="3">The sequence shown here is derived from an EMBL/GenBank/DDBJ whole genome shotgun (WGS) entry which is preliminary data.</text>
</comment>
<dbReference type="PANTHER" id="PTHR34222">
    <property type="entry name" value="GAG_PRE-INTEGRS DOMAIN-CONTAINING PROTEIN"/>
    <property type="match status" value="1"/>
</dbReference>
<dbReference type="Proteomes" id="UP001151760">
    <property type="component" value="Unassembled WGS sequence"/>
</dbReference>
<proteinExistence type="predicted"/>
<reference evidence="3" key="2">
    <citation type="submission" date="2022-01" db="EMBL/GenBank/DDBJ databases">
        <authorList>
            <person name="Yamashiro T."/>
            <person name="Shiraishi A."/>
            <person name="Satake H."/>
            <person name="Nakayama K."/>
        </authorList>
    </citation>
    <scope>NUCLEOTIDE SEQUENCE</scope>
</reference>
<organism evidence="3 4">
    <name type="scientific">Tanacetum coccineum</name>
    <dbReference type="NCBI Taxonomy" id="301880"/>
    <lineage>
        <taxon>Eukaryota</taxon>
        <taxon>Viridiplantae</taxon>
        <taxon>Streptophyta</taxon>
        <taxon>Embryophyta</taxon>
        <taxon>Tracheophyta</taxon>
        <taxon>Spermatophyta</taxon>
        <taxon>Magnoliopsida</taxon>
        <taxon>eudicotyledons</taxon>
        <taxon>Gunneridae</taxon>
        <taxon>Pentapetalae</taxon>
        <taxon>asterids</taxon>
        <taxon>campanulids</taxon>
        <taxon>Asterales</taxon>
        <taxon>Asteraceae</taxon>
        <taxon>Asteroideae</taxon>
        <taxon>Anthemideae</taxon>
        <taxon>Anthemidinae</taxon>
        <taxon>Tanacetum</taxon>
    </lineage>
</organism>
<protein>
    <submittedName>
        <fullName evidence="3">Ribonuclease H-like domain-containing protein</fullName>
    </submittedName>
</protein>
<dbReference type="InterPro" id="IPR025724">
    <property type="entry name" value="GAG-pre-integrase_dom"/>
</dbReference>
<evidence type="ECO:0000256" key="1">
    <source>
        <dbReference type="SAM" id="MobiDB-lite"/>
    </source>
</evidence>
<dbReference type="Pfam" id="PF13976">
    <property type="entry name" value="gag_pre-integrs"/>
    <property type="match status" value="1"/>
</dbReference>